<evidence type="ECO:0000313" key="3">
    <source>
        <dbReference type="Proteomes" id="UP000824175"/>
    </source>
</evidence>
<proteinExistence type="predicted"/>
<keyword evidence="1" id="KW-0802">TPR repeat</keyword>
<dbReference type="InterPro" id="IPR011990">
    <property type="entry name" value="TPR-like_helical_dom_sf"/>
</dbReference>
<reference evidence="2" key="2">
    <citation type="journal article" date="2021" name="PeerJ">
        <title>Extensive microbial diversity within the chicken gut microbiome revealed by metagenomics and culture.</title>
        <authorList>
            <person name="Gilroy R."/>
            <person name="Ravi A."/>
            <person name="Getino M."/>
            <person name="Pursley I."/>
            <person name="Horton D.L."/>
            <person name="Alikhan N.F."/>
            <person name="Baker D."/>
            <person name="Gharbi K."/>
            <person name="Hall N."/>
            <person name="Watson M."/>
            <person name="Adriaenssens E.M."/>
            <person name="Foster-Nyarko E."/>
            <person name="Jarju S."/>
            <person name="Secka A."/>
            <person name="Antonio M."/>
            <person name="Oren A."/>
            <person name="Chaudhuri R.R."/>
            <person name="La Ragione R."/>
            <person name="Hildebrand F."/>
            <person name="Pallen M.J."/>
        </authorList>
    </citation>
    <scope>NUCLEOTIDE SEQUENCE</scope>
    <source>
        <strain evidence="2">CHK195-11698</strain>
    </source>
</reference>
<gene>
    <name evidence="2" type="ORF">IAD15_01860</name>
</gene>
<name>A0A9D1HLL1_9FIRM</name>
<accession>A0A9D1HLL1</accession>
<protein>
    <submittedName>
        <fullName evidence="2">Uncharacterized protein</fullName>
    </submittedName>
</protein>
<organism evidence="2 3">
    <name type="scientific">Candidatus Fimiplasma intestinipullorum</name>
    <dbReference type="NCBI Taxonomy" id="2840825"/>
    <lineage>
        <taxon>Bacteria</taxon>
        <taxon>Bacillati</taxon>
        <taxon>Bacillota</taxon>
        <taxon>Clostridia</taxon>
        <taxon>Eubacteriales</taxon>
        <taxon>Candidatus Fimiplasma</taxon>
    </lineage>
</organism>
<dbReference type="EMBL" id="DVMJ01000012">
    <property type="protein sequence ID" value="HIU12803.1"/>
    <property type="molecule type" value="Genomic_DNA"/>
</dbReference>
<feature type="repeat" description="TPR" evidence="1">
    <location>
        <begin position="295"/>
        <end position="328"/>
    </location>
</feature>
<dbReference type="Proteomes" id="UP000824175">
    <property type="component" value="Unassembled WGS sequence"/>
</dbReference>
<dbReference type="SUPFAM" id="SSF48452">
    <property type="entry name" value="TPR-like"/>
    <property type="match status" value="1"/>
</dbReference>
<dbReference type="AlphaFoldDB" id="A0A9D1HLL1"/>
<evidence type="ECO:0000256" key="1">
    <source>
        <dbReference type="PROSITE-ProRule" id="PRU00339"/>
    </source>
</evidence>
<evidence type="ECO:0000313" key="2">
    <source>
        <dbReference type="EMBL" id="HIU12803.1"/>
    </source>
</evidence>
<comment type="caution">
    <text evidence="2">The sequence shown here is derived from an EMBL/GenBank/DDBJ whole genome shotgun (WGS) entry which is preliminary data.</text>
</comment>
<sequence length="435" mass="51228">MERAFQIITGRLLRYYRENYRHPNGKVGLSIRELSRLNSARIQEIRAENGVRLNQKSICSTSRISDIENGQDSMEDYVIECLASVYARKYLYKEIYWLNLKKDIQAIVDEMTRMEKEGLARLNRKLRSQYQKLSHYLVYGEMLEILSAVLTYLNERVLPKAELQRKMEALLPTGMLELDSLLLYMKSEYHRKMGQPGVTLAEIECTLGNQRDFLSLELRFKAYMDHYQVDLAKKTLQMIRELATYASSPYLQFIYHNHQALIYENSCSTQAVGELQACRKLLESGRLNGCLHVQGRYYHNLGMHFYAHHQYANALSMLQKALKWSPDLVLQAFPYVMDCAERLELPLAQCRQLLEWVDFVHMSGFKLEYAKYFRLKYSYDTIGRKEALLLEKFLVENILPFLDSGLLTYALFYRQLLILSPLTRHMQYVLQFHEM</sequence>
<dbReference type="PROSITE" id="PS50005">
    <property type="entry name" value="TPR"/>
    <property type="match status" value="1"/>
</dbReference>
<dbReference type="InterPro" id="IPR019734">
    <property type="entry name" value="TPR_rpt"/>
</dbReference>
<reference evidence="2" key="1">
    <citation type="submission" date="2020-10" db="EMBL/GenBank/DDBJ databases">
        <authorList>
            <person name="Gilroy R."/>
        </authorList>
    </citation>
    <scope>NUCLEOTIDE SEQUENCE</scope>
    <source>
        <strain evidence="2">CHK195-11698</strain>
    </source>
</reference>